<name>A0ABS1BL35_9SPHI</name>
<dbReference type="PANTHER" id="PTHR34585">
    <property type="match status" value="1"/>
</dbReference>
<dbReference type="EMBL" id="JAEHFY010000015">
    <property type="protein sequence ID" value="MBK0383587.1"/>
    <property type="molecule type" value="Genomic_DNA"/>
</dbReference>
<accession>A0ABS1BL35</accession>
<protein>
    <submittedName>
        <fullName evidence="2">Helix-turn-helix domain-containing protein</fullName>
    </submittedName>
</protein>
<evidence type="ECO:0000313" key="3">
    <source>
        <dbReference type="Proteomes" id="UP000660024"/>
    </source>
</evidence>
<evidence type="ECO:0000259" key="1">
    <source>
        <dbReference type="Pfam" id="PF12728"/>
    </source>
</evidence>
<dbReference type="Proteomes" id="UP000660024">
    <property type="component" value="Unassembled WGS sequence"/>
</dbReference>
<dbReference type="InterPro" id="IPR041657">
    <property type="entry name" value="HTH_17"/>
</dbReference>
<proteinExistence type="predicted"/>
<evidence type="ECO:0000313" key="2">
    <source>
        <dbReference type="EMBL" id="MBK0383587.1"/>
    </source>
</evidence>
<gene>
    <name evidence="2" type="ORF">I5M32_11520</name>
</gene>
<dbReference type="Pfam" id="PF12728">
    <property type="entry name" value="HTH_17"/>
    <property type="match status" value="1"/>
</dbReference>
<organism evidence="2 3">
    <name type="scientific">Pedobacter segetis</name>
    <dbReference type="NCBI Taxonomy" id="2793069"/>
    <lineage>
        <taxon>Bacteria</taxon>
        <taxon>Pseudomonadati</taxon>
        <taxon>Bacteroidota</taxon>
        <taxon>Sphingobacteriia</taxon>
        <taxon>Sphingobacteriales</taxon>
        <taxon>Sphingobacteriaceae</taxon>
        <taxon>Pedobacter</taxon>
    </lineage>
</organism>
<comment type="caution">
    <text evidence="2">The sequence shown here is derived from an EMBL/GenBank/DDBJ whole genome shotgun (WGS) entry which is preliminary data.</text>
</comment>
<sequence>MYRHGNRNLTKADLIQFKSELLSEIKTIITPNQTTQSVWLKSSEVCKLLSISQGTLQNLRISGTIQYSKIGDTLFYKTEDINKLMEGGNEN</sequence>
<keyword evidence="3" id="KW-1185">Reference proteome</keyword>
<dbReference type="PANTHER" id="PTHR34585:SF22">
    <property type="entry name" value="HELIX-TURN-HELIX DOMAIN-CONTAINING PROTEIN"/>
    <property type="match status" value="1"/>
</dbReference>
<reference evidence="2 3" key="1">
    <citation type="submission" date="2020-12" db="EMBL/GenBank/DDBJ databases">
        <title>Bacterial novel species Pedobacter sp. SD-b isolated from soil.</title>
        <authorList>
            <person name="Jung H.-Y."/>
        </authorList>
    </citation>
    <scope>NUCLEOTIDE SEQUENCE [LARGE SCALE GENOMIC DNA]</scope>
    <source>
        <strain evidence="2 3">SD-b</strain>
    </source>
</reference>
<feature type="domain" description="Helix-turn-helix" evidence="1">
    <location>
        <begin position="39"/>
        <end position="87"/>
    </location>
</feature>